<reference evidence="1 2" key="1">
    <citation type="submission" date="2014-09" db="EMBL/GenBank/DDBJ databases">
        <authorList>
            <person name="Lapin J.S."/>
            <person name="Pope W.H."/>
            <person name="Hua J."/>
            <person name="Ford M.E."/>
            <person name="Conway J.F."/>
            <person name="Hatfull G.F."/>
            <person name="Hendrix R.W."/>
        </authorList>
    </citation>
    <scope>NUCLEOTIDE SEQUENCE [LARGE SCALE GENOMIC DNA]</scope>
</reference>
<protein>
    <submittedName>
        <fullName evidence="1">Uncharacterized protein</fullName>
    </submittedName>
</protein>
<dbReference type="Proteomes" id="UP000029889">
    <property type="component" value="Segment"/>
</dbReference>
<keyword evidence="2" id="KW-1185">Reference proteome</keyword>
<organism evidence="1 2">
    <name type="scientific">Escherichia phage 121Q</name>
    <dbReference type="NCBI Taxonomy" id="1555202"/>
    <lineage>
        <taxon>Viruses</taxon>
        <taxon>Duplodnaviria</taxon>
        <taxon>Heunggongvirae</taxon>
        <taxon>Uroviricota</taxon>
        <taxon>Caudoviricetes</taxon>
        <taxon>Asteriusvirus</taxon>
        <taxon>Asteriusvirus av121Q</taxon>
    </lineage>
</organism>
<dbReference type="RefSeq" id="YP_009101956.1">
    <property type="nucleotide sequence ID" value="NC_025447.1"/>
</dbReference>
<name>A0A097EXS7_9CAUD</name>
<evidence type="ECO:0000313" key="2">
    <source>
        <dbReference type="Proteomes" id="UP000029889"/>
    </source>
</evidence>
<dbReference type="GeneID" id="22111409"/>
<accession>A0A097EXS7</accession>
<dbReference type="KEGG" id="vg:22111409"/>
<proteinExistence type="predicted"/>
<dbReference type="EMBL" id="KM507819">
    <property type="protein sequence ID" value="AIT14259.1"/>
    <property type="molecule type" value="Genomic_DNA"/>
</dbReference>
<sequence>MTYDYSMYYYKLPKGWDLCCNLIKGDSEHELSLYMHYKDSCFKFIHVLHDGYDYESESLIDYTVLDDGELFQEALVFDKNKYSCTFEEMVSLQNEMKRFEKENVFNPSPSRTNNYYFNI</sequence>
<gene>
    <name evidence="1" type="primary">369</name>
    <name evidence="1" type="ORF">PBI_121Q_369</name>
</gene>
<evidence type="ECO:0000313" key="1">
    <source>
        <dbReference type="EMBL" id="AIT14259.1"/>
    </source>
</evidence>